<feature type="repeat" description="ANK" evidence="3">
    <location>
        <begin position="1189"/>
        <end position="1222"/>
    </location>
</feature>
<evidence type="ECO:0000313" key="7">
    <source>
        <dbReference type="EMBL" id="TKX20483.1"/>
    </source>
</evidence>
<dbReference type="Gene3D" id="3.40.50.1580">
    <property type="entry name" value="Nucleoside phosphorylase domain"/>
    <property type="match status" value="1"/>
</dbReference>
<feature type="repeat" description="ANK" evidence="3">
    <location>
        <begin position="1123"/>
        <end position="1155"/>
    </location>
</feature>
<protein>
    <submittedName>
        <fullName evidence="7">Ankyrin repeat-containing protein 26</fullName>
    </submittedName>
</protein>
<evidence type="ECO:0000256" key="2">
    <source>
        <dbReference type="ARBA" id="ARBA00023043"/>
    </source>
</evidence>
<dbReference type="InterPro" id="IPR027417">
    <property type="entry name" value="P-loop_NTPase"/>
</dbReference>
<dbReference type="Pfam" id="PF01048">
    <property type="entry name" value="PNP_UDP_1"/>
    <property type="match status" value="1"/>
</dbReference>
<feature type="repeat" description="ANK" evidence="3">
    <location>
        <begin position="1291"/>
        <end position="1323"/>
    </location>
</feature>
<dbReference type="InterPro" id="IPR035994">
    <property type="entry name" value="Nucleoside_phosphorylase_sf"/>
</dbReference>
<dbReference type="InterPro" id="IPR000845">
    <property type="entry name" value="Nucleoside_phosphorylase_d"/>
</dbReference>
<feature type="repeat" description="ANK" evidence="3">
    <location>
        <begin position="1357"/>
        <end position="1382"/>
    </location>
</feature>
<feature type="repeat" description="ANK" evidence="3">
    <location>
        <begin position="1156"/>
        <end position="1188"/>
    </location>
</feature>
<feature type="repeat" description="ANK" evidence="3">
    <location>
        <begin position="833"/>
        <end position="865"/>
    </location>
</feature>
<reference evidence="7 8" key="1">
    <citation type="submission" date="2018-02" db="EMBL/GenBank/DDBJ databases">
        <title>Draft genome sequences of Elsinoe sp., causing black scab on jojoba.</title>
        <authorList>
            <person name="Stodart B."/>
            <person name="Jeffress S."/>
            <person name="Ash G."/>
            <person name="Arun Chinnappa K."/>
        </authorList>
    </citation>
    <scope>NUCLEOTIDE SEQUENCE [LARGE SCALE GENOMIC DNA]</scope>
    <source>
        <strain evidence="7 8">Hillstone_2</strain>
    </source>
</reference>
<dbReference type="EMBL" id="PTQR01000088">
    <property type="protein sequence ID" value="TKX20483.1"/>
    <property type="molecule type" value="Genomic_DNA"/>
</dbReference>
<feature type="repeat" description="ANK" evidence="3">
    <location>
        <begin position="866"/>
        <end position="894"/>
    </location>
</feature>
<feature type="repeat" description="ANK" evidence="3">
    <location>
        <begin position="1090"/>
        <end position="1122"/>
    </location>
</feature>
<feature type="repeat" description="ANK" evidence="3">
    <location>
        <begin position="1555"/>
        <end position="1587"/>
    </location>
</feature>
<dbReference type="InterPro" id="IPR056884">
    <property type="entry name" value="NPHP3-like_N"/>
</dbReference>
<dbReference type="Proteomes" id="UP000308133">
    <property type="component" value="Unassembled WGS sequence"/>
</dbReference>
<feature type="domain" description="Nephrocystin 3-like N-terminal" evidence="6">
    <location>
        <begin position="419"/>
        <end position="599"/>
    </location>
</feature>
<feature type="region of interest" description="Disordered" evidence="4">
    <location>
        <begin position="1657"/>
        <end position="1696"/>
    </location>
</feature>
<dbReference type="PROSITE" id="PS50297">
    <property type="entry name" value="ANK_REP_REGION"/>
    <property type="match status" value="7"/>
</dbReference>
<name>A0A4U7AQL5_9PEZI</name>
<dbReference type="PANTHER" id="PTHR24198:SF165">
    <property type="entry name" value="ANKYRIN REPEAT-CONTAINING PROTEIN-RELATED"/>
    <property type="match status" value="1"/>
</dbReference>
<dbReference type="GO" id="GO:0009116">
    <property type="term" value="P:nucleoside metabolic process"/>
    <property type="evidence" value="ECO:0007669"/>
    <property type="project" value="InterPro"/>
</dbReference>
<keyword evidence="2 3" id="KW-0040">ANK repeat</keyword>
<evidence type="ECO:0000256" key="3">
    <source>
        <dbReference type="PROSITE-ProRule" id="PRU00023"/>
    </source>
</evidence>
<evidence type="ECO:0000259" key="5">
    <source>
        <dbReference type="Pfam" id="PF01048"/>
    </source>
</evidence>
<keyword evidence="1" id="KW-0677">Repeat</keyword>
<gene>
    <name evidence="7" type="ORF">C1H76_7293</name>
</gene>
<feature type="repeat" description="ANK" evidence="3">
    <location>
        <begin position="1223"/>
        <end position="1255"/>
    </location>
</feature>
<feature type="repeat" description="ANK" evidence="3">
    <location>
        <begin position="971"/>
        <end position="1003"/>
    </location>
</feature>
<feature type="repeat" description="ANK" evidence="3">
    <location>
        <begin position="1256"/>
        <end position="1290"/>
    </location>
</feature>
<evidence type="ECO:0000256" key="4">
    <source>
        <dbReference type="SAM" id="MobiDB-lite"/>
    </source>
</evidence>
<dbReference type="PRINTS" id="PR01415">
    <property type="entry name" value="ANKYRIN"/>
</dbReference>
<accession>A0A4U7AQL5</accession>
<dbReference type="SMART" id="SM00248">
    <property type="entry name" value="ANK"/>
    <property type="match status" value="20"/>
</dbReference>
<sequence>MSTSLLTRDEYTVGIVCALGTEETAMSVMLDERHPPIPTPREDSNRYCFGSIYSSNVVIACLPAGSIGKVQATRLANDMSRSFRHLALVMMVGIGGGVWRPRRDMRLGDIAVCQPDGVSPGLVEWDRGKNERGFIRTGTLNQPSEFARNLLQSMKVEHDRSGDKITQHIIDAVDRHPRLKLSYCKPPDAHSDRLFRADYLHRSNLNCRSCDSTKVIKRAPRQSSQPKIFYGNIASGDQVVKNAVERDRIANLENIICFEMEAAGIATVFKDYLVVRGICDYADSHKHKQWQPWAAMTAAAFAKEILRIMDEHIPRQVLFRTDSAGLGDTALRRRLSRPAQQVRSHHGTGSMLPTRSKFVDRQDRAYLSDEDAVDETKFNLSIPVRKDRRTRLSEEDCIKALSYEGIKDRESMVDSNVSGTCSWLLEHPKFEDWLRDRGFMWIRGKPGSGKSTLVKYLVHEIRHGGLDRAPNRNYILSHFFYAGGSQLQKSADGLYQSLLHQLVRLDDDLLSDYIGRCAERCAEEDKPVSDLKWQTNDLLTLIQQFVRKLALTCQLNVIIDALDECELPASGRAIQQLWINLCSETRGAQFPIRLCISSRPYPEVISRFDHLIIVDESNHQDIQVVIQDQLGKHSLPRVLEIMGSIRDRAAGVFQWVSLMINKVIEMNAEGRTSRSMLQQIESAPEELQDIYTDLLDSIGPADLDQAFYMMQWVCMPTRPLTLEDIRIALVMDESCLRGNSILECLDLNDGYEDSERMEIPVLQSKDFYGLSLLDLACWNGQKQILQMLLAKGLRPLRSNTSSKTPLHWAVNSDAEIVEILLAHEVDADAKDKGGFTALHDAARAGNTNIVEALLAKGAQIDPVTRTGVTPLGEAAYEGHEDIISLLLTKGASVDGILFEGMKWPPLTSAARTNRVGVGKLLLDAGADAKVPQLGKFDSLSIAAINGHLEFVKLLVERDPQHRVTDELDYQPGSAPVQCALESSHLDVAEYLLLNGANAHMLDESGRSLLQMAIKSMPESVAIEVISDQTGTSSMSNQDIAHETGLTGTGEPEAQTISRAITGVHDRAATPESISRLLLSRGMNLHHTDQAGDTALITAVKFERLEIVRLLLEAGSNVNTVNKSGDDALLAAVMAGSLEILEILIAAGANFRQEEREDSFALHYASLVSSTAILERLLGLGLDINDTDRGGHTPAHVAIRFGRNLETLKFLCNAGTNVSATDHGGRGLLHNAALYADVATAEYLLEKELDVNMLDSGSASPLSMAIDSRRTNPGLVTLLLARGADPNLQTKWEHRPLYLALRKEHVMIAMMLLYAGADVHLADACGMSTLEHAAADGNLGLTQLLLNHGADINAAYSGGNTALLSAIEYGHEEITLYLLDRGAANSVVVHGQKAEHYACQYGTPTTLQRFLDRGAVTEPPDMYELPLFYSAVRGERPEMVAFLLQHTTNTYPSIMCWMSPLRKAASIADGDSLRSIYSKCEQQDFKDRYGSTITHLLIWCGDSESLDMISSDVDLKETDHLGSSSIHYAARCSSNASLRWLRNRESSLDLNKQDNLGWTALHWAAHVGAREAFAWLSDVGADSLIKDKLGRSANSYKDEDESDGGSPDSGSSDDDSGPICDSCLVDVRGEYYVCHTCEAKTVFCTRCHHDMKARHEPHDMIRQDTRQRDDATTDPDQDHSDDDKDVPTGPSHEEAPT</sequence>
<dbReference type="Pfam" id="PF12796">
    <property type="entry name" value="Ank_2"/>
    <property type="match status" value="7"/>
</dbReference>
<feature type="region of interest" description="Disordered" evidence="4">
    <location>
        <begin position="1593"/>
        <end position="1615"/>
    </location>
</feature>
<dbReference type="InterPro" id="IPR002110">
    <property type="entry name" value="Ankyrin_rpt"/>
</dbReference>
<dbReference type="SUPFAM" id="SSF52540">
    <property type="entry name" value="P-loop containing nucleoside triphosphate hydrolases"/>
    <property type="match status" value="1"/>
</dbReference>
<dbReference type="Pfam" id="PF24883">
    <property type="entry name" value="NPHP3_N"/>
    <property type="match status" value="1"/>
</dbReference>
<organism evidence="7 8">
    <name type="scientific">Elsinoe australis</name>
    <dbReference type="NCBI Taxonomy" id="40998"/>
    <lineage>
        <taxon>Eukaryota</taxon>
        <taxon>Fungi</taxon>
        <taxon>Dikarya</taxon>
        <taxon>Ascomycota</taxon>
        <taxon>Pezizomycotina</taxon>
        <taxon>Dothideomycetes</taxon>
        <taxon>Dothideomycetidae</taxon>
        <taxon>Myriangiales</taxon>
        <taxon>Elsinoaceae</taxon>
        <taxon>Elsinoe</taxon>
    </lineage>
</organism>
<dbReference type="SUPFAM" id="SSF53167">
    <property type="entry name" value="Purine and uridine phosphorylases"/>
    <property type="match status" value="1"/>
</dbReference>
<feature type="repeat" description="ANK" evidence="3">
    <location>
        <begin position="1324"/>
        <end position="1356"/>
    </location>
</feature>
<proteinExistence type="predicted"/>
<comment type="caution">
    <text evidence="7">The sequence shown here is derived from an EMBL/GenBank/DDBJ whole genome shotgun (WGS) entry which is preliminary data.</text>
</comment>
<evidence type="ECO:0000259" key="6">
    <source>
        <dbReference type="Pfam" id="PF24883"/>
    </source>
</evidence>
<dbReference type="Gene3D" id="1.25.40.20">
    <property type="entry name" value="Ankyrin repeat-containing domain"/>
    <property type="match status" value="3"/>
</dbReference>
<dbReference type="SUPFAM" id="SSF48403">
    <property type="entry name" value="Ankyrin repeat"/>
    <property type="match status" value="3"/>
</dbReference>
<dbReference type="GO" id="GO:0003824">
    <property type="term" value="F:catalytic activity"/>
    <property type="evidence" value="ECO:0007669"/>
    <property type="project" value="InterPro"/>
</dbReference>
<evidence type="ECO:0000313" key="8">
    <source>
        <dbReference type="Proteomes" id="UP000308133"/>
    </source>
</evidence>
<dbReference type="PANTHER" id="PTHR24198">
    <property type="entry name" value="ANKYRIN REPEAT AND PROTEIN KINASE DOMAIN-CONTAINING PROTEIN"/>
    <property type="match status" value="1"/>
</dbReference>
<dbReference type="Gene3D" id="3.40.50.300">
    <property type="entry name" value="P-loop containing nucleotide triphosphate hydrolases"/>
    <property type="match status" value="1"/>
</dbReference>
<dbReference type="InterPro" id="IPR036770">
    <property type="entry name" value="Ankyrin_rpt-contain_sf"/>
</dbReference>
<dbReference type="PROSITE" id="PS50088">
    <property type="entry name" value="ANK_REPEAT"/>
    <property type="match status" value="13"/>
</dbReference>
<feature type="domain" description="Nucleoside phosphorylase" evidence="5">
    <location>
        <begin position="12"/>
        <end position="307"/>
    </location>
</feature>
<evidence type="ECO:0000256" key="1">
    <source>
        <dbReference type="ARBA" id="ARBA00022737"/>
    </source>
</evidence>